<evidence type="ECO:0000313" key="3">
    <source>
        <dbReference type="Proteomes" id="UP000479639"/>
    </source>
</evidence>
<feature type="chain" id="PRO_5028844833" description="Alternate-type signal peptide domain-containing protein" evidence="1">
    <location>
        <begin position="32"/>
        <end position="180"/>
    </location>
</feature>
<evidence type="ECO:0008006" key="4">
    <source>
        <dbReference type="Google" id="ProtNLM"/>
    </source>
</evidence>
<sequence>MGKQSLAKRVALTVSAALVISLGVAAGTAWAYYTDTTKAAGMIQFKYNPNPPETEVNETPDGANKVISVTNTGDVDAMVRVKVFDPQIDGVELTFEAAPGWTQAVSDNDEGWWYYTEPVAPKASTPALKALVTVDTEKVAHGFDVAVVQQCTSARAFEAGQPLLGTFADGEKYLTAQDGE</sequence>
<dbReference type="EMBL" id="WAJS01000022">
    <property type="protein sequence ID" value="KAB1645846.1"/>
    <property type="molecule type" value="Genomic_DNA"/>
</dbReference>
<gene>
    <name evidence="2" type="ORF">F8D48_07730</name>
</gene>
<keyword evidence="3" id="KW-1185">Reference proteome</keyword>
<protein>
    <recommendedName>
        <fullName evidence="4">Alternate-type signal peptide domain-containing protein</fullName>
    </recommendedName>
</protein>
<evidence type="ECO:0000256" key="1">
    <source>
        <dbReference type="SAM" id="SignalP"/>
    </source>
</evidence>
<evidence type="ECO:0000313" key="2">
    <source>
        <dbReference type="EMBL" id="KAB1645846.1"/>
    </source>
</evidence>
<dbReference type="AlphaFoldDB" id="A0A7C8FW97"/>
<accession>A0A7C8FW97</accession>
<keyword evidence="1" id="KW-0732">Signal</keyword>
<name>A0A7C8FW97_9ACTN</name>
<reference evidence="2 3" key="1">
    <citation type="submission" date="2019-09" db="EMBL/GenBank/DDBJ databases">
        <title>Whole genome shotgun sequencing (WGS) of Ellagibacter isourolithinifaciens DSM 104140(T) and Adlercreutzia muris DSM 29508(T).</title>
        <authorList>
            <person name="Stoll D.A."/>
            <person name="Danylec N."/>
            <person name="Huch M."/>
        </authorList>
    </citation>
    <scope>NUCLEOTIDE SEQUENCE [LARGE SCALE GENOMIC DNA]</scope>
    <source>
        <strain evidence="2 3">DSM 29508</strain>
    </source>
</reference>
<dbReference type="RefSeq" id="WP_151430965.1">
    <property type="nucleotide sequence ID" value="NZ_JANJZI010000007.1"/>
</dbReference>
<organism evidence="2 3">
    <name type="scientific">Adlercreutzia muris</name>
    <dbReference type="NCBI Taxonomy" id="1796610"/>
    <lineage>
        <taxon>Bacteria</taxon>
        <taxon>Bacillati</taxon>
        <taxon>Actinomycetota</taxon>
        <taxon>Coriobacteriia</taxon>
        <taxon>Eggerthellales</taxon>
        <taxon>Eggerthellaceae</taxon>
        <taxon>Adlercreutzia</taxon>
    </lineage>
</organism>
<dbReference type="InterPro" id="IPR023833">
    <property type="entry name" value="Signal_pept_SipW-depend-type"/>
</dbReference>
<proteinExistence type="predicted"/>
<dbReference type="Proteomes" id="UP000479639">
    <property type="component" value="Unassembled WGS sequence"/>
</dbReference>
<comment type="caution">
    <text evidence="2">The sequence shown here is derived from an EMBL/GenBank/DDBJ whole genome shotgun (WGS) entry which is preliminary data.</text>
</comment>
<dbReference type="NCBIfam" id="TIGR04088">
    <property type="entry name" value="cognate_SipW"/>
    <property type="match status" value="1"/>
</dbReference>
<feature type="signal peptide" evidence="1">
    <location>
        <begin position="1"/>
        <end position="31"/>
    </location>
</feature>